<dbReference type="WBParaSite" id="ECPE_0001801701-mRNA-1">
    <property type="protein sequence ID" value="ECPE_0001801701-mRNA-1"/>
    <property type="gene ID" value="ECPE_0001801701"/>
</dbReference>
<keyword evidence="3" id="KW-1185">Reference proteome</keyword>
<reference evidence="4" key="1">
    <citation type="submission" date="2016-06" db="UniProtKB">
        <authorList>
            <consortium name="WormBaseParasite"/>
        </authorList>
    </citation>
    <scope>IDENTIFICATION</scope>
</reference>
<proteinExistence type="predicted"/>
<evidence type="ECO:0000313" key="3">
    <source>
        <dbReference type="Proteomes" id="UP000272942"/>
    </source>
</evidence>
<name>A0A183BFI6_9TREM</name>
<sequence length="47" mass="5029">MVTAAHHSPTPDQQAPTGEAAAEFPVGQQNAALIWCTSTILRTQRPK</sequence>
<dbReference type="EMBL" id="UZAN01073317">
    <property type="protein sequence ID" value="VDP95354.1"/>
    <property type="molecule type" value="Genomic_DNA"/>
</dbReference>
<evidence type="ECO:0000313" key="2">
    <source>
        <dbReference type="EMBL" id="VDP95354.1"/>
    </source>
</evidence>
<evidence type="ECO:0000256" key="1">
    <source>
        <dbReference type="SAM" id="MobiDB-lite"/>
    </source>
</evidence>
<feature type="region of interest" description="Disordered" evidence="1">
    <location>
        <begin position="1"/>
        <end position="24"/>
    </location>
</feature>
<gene>
    <name evidence="2" type="ORF">ECPE_LOCUS17971</name>
</gene>
<protein>
    <submittedName>
        <fullName evidence="2 4">Uncharacterized protein</fullName>
    </submittedName>
</protein>
<reference evidence="2 3" key="2">
    <citation type="submission" date="2018-11" db="EMBL/GenBank/DDBJ databases">
        <authorList>
            <consortium name="Pathogen Informatics"/>
        </authorList>
    </citation>
    <scope>NUCLEOTIDE SEQUENCE [LARGE SCALE GENOMIC DNA]</scope>
    <source>
        <strain evidence="2 3">Egypt</strain>
    </source>
</reference>
<organism evidence="4">
    <name type="scientific">Echinostoma caproni</name>
    <dbReference type="NCBI Taxonomy" id="27848"/>
    <lineage>
        <taxon>Eukaryota</taxon>
        <taxon>Metazoa</taxon>
        <taxon>Spiralia</taxon>
        <taxon>Lophotrochozoa</taxon>
        <taxon>Platyhelminthes</taxon>
        <taxon>Trematoda</taxon>
        <taxon>Digenea</taxon>
        <taxon>Plagiorchiida</taxon>
        <taxon>Echinostomata</taxon>
        <taxon>Echinostomatoidea</taxon>
        <taxon>Echinostomatidae</taxon>
        <taxon>Echinostoma</taxon>
    </lineage>
</organism>
<evidence type="ECO:0000313" key="4">
    <source>
        <dbReference type="WBParaSite" id="ECPE_0001801701-mRNA-1"/>
    </source>
</evidence>
<accession>A0A183BFI6</accession>
<dbReference type="AlphaFoldDB" id="A0A183BFI6"/>
<dbReference type="Proteomes" id="UP000272942">
    <property type="component" value="Unassembled WGS sequence"/>
</dbReference>